<organism evidence="4 5">
    <name type="scientific">Thermobifida alba</name>
    <name type="common">Thermomonospora alba</name>
    <dbReference type="NCBI Taxonomy" id="53522"/>
    <lineage>
        <taxon>Bacteria</taxon>
        <taxon>Bacillati</taxon>
        <taxon>Actinomycetota</taxon>
        <taxon>Actinomycetes</taxon>
        <taxon>Streptosporangiales</taxon>
        <taxon>Nocardiopsidaceae</taxon>
        <taxon>Thermobifida</taxon>
    </lineage>
</organism>
<dbReference type="SUPFAM" id="SSF51905">
    <property type="entry name" value="FAD/NAD(P)-binding domain"/>
    <property type="match status" value="1"/>
</dbReference>
<dbReference type="InterPro" id="IPR036188">
    <property type="entry name" value="FAD/NAD-bd_sf"/>
</dbReference>
<dbReference type="InterPro" id="IPR006076">
    <property type="entry name" value="FAD-dep_OxRdtase"/>
</dbReference>
<dbReference type="Proteomes" id="UP000832041">
    <property type="component" value="Chromosome"/>
</dbReference>
<dbReference type="EMBL" id="CP051627">
    <property type="protein sequence ID" value="UPT20838.1"/>
    <property type="molecule type" value="Genomic_DNA"/>
</dbReference>
<dbReference type="RefSeq" id="WP_248593123.1">
    <property type="nucleotide sequence ID" value="NZ_BAABEB010000027.1"/>
</dbReference>
<evidence type="ECO:0000313" key="4">
    <source>
        <dbReference type="EMBL" id="UPT20838.1"/>
    </source>
</evidence>
<protein>
    <submittedName>
        <fullName evidence="4">FAD-binding oxidoreductase</fullName>
    </submittedName>
</protein>
<accession>A0ABY4L3E9</accession>
<evidence type="ECO:0000256" key="2">
    <source>
        <dbReference type="SAM" id="MobiDB-lite"/>
    </source>
</evidence>
<proteinExistence type="predicted"/>
<feature type="region of interest" description="Disordered" evidence="2">
    <location>
        <begin position="105"/>
        <end position="130"/>
    </location>
</feature>
<dbReference type="Gene3D" id="3.50.50.60">
    <property type="entry name" value="FAD/NAD(P)-binding domain"/>
    <property type="match status" value="1"/>
</dbReference>
<name>A0ABY4L3E9_THEAE</name>
<feature type="domain" description="FAD dependent oxidoreductase" evidence="3">
    <location>
        <begin position="6"/>
        <end position="376"/>
    </location>
</feature>
<evidence type="ECO:0000259" key="3">
    <source>
        <dbReference type="Pfam" id="PF01266"/>
    </source>
</evidence>
<dbReference type="Gene3D" id="3.30.9.10">
    <property type="entry name" value="D-Amino Acid Oxidase, subunit A, domain 2"/>
    <property type="match status" value="1"/>
</dbReference>
<feature type="compositionally biased region" description="Basic and acidic residues" evidence="2">
    <location>
        <begin position="121"/>
        <end position="130"/>
    </location>
</feature>
<dbReference type="PANTHER" id="PTHR13847:SF287">
    <property type="entry name" value="FAD-DEPENDENT OXIDOREDUCTASE DOMAIN-CONTAINING PROTEIN 1"/>
    <property type="match status" value="1"/>
</dbReference>
<reference evidence="4 5" key="1">
    <citation type="submission" date="2020-04" db="EMBL/GenBank/DDBJ databases">
        <title>Thermobifida alba genome sequencing and assembly.</title>
        <authorList>
            <person name="Luzics S."/>
            <person name="Horvath B."/>
            <person name="Nagy I."/>
            <person name="Toth A."/>
            <person name="Nagy I."/>
            <person name="Kukolya J."/>
        </authorList>
    </citation>
    <scope>NUCLEOTIDE SEQUENCE [LARGE SCALE GENOMIC DNA]</scope>
    <source>
        <strain evidence="4 5">DSM 43795</strain>
    </source>
</reference>
<dbReference type="PANTHER" id="PTHR13847">
    <property type="entry name" value="SARCOSINE DEHYDROGENASE-RELATED"/>
    <property type="match status" value="1"/>
</dbReference>
<sequence length="424" mass="44125">MADRSDIVVVGGGVLGTMLALHLAEAGAGTVRLIERDGLFEGTSAAGAGFIAVWAALAGTASSEEAAVQRYGLDFYRRLHEEEDGQFGYRRSGLLTVTYRSGDAAERTDGTVQASSDPAEPGDRPVDPAEAERLTGGTVRADHVVSGHWHPSGAQVHVPSLAPVLARRLLALGVAVDTRRPVTGIVVRGDRVVGVATPTGTVECGIVVLATGAWSNRLLRPLGLFLPSAPQLTSRFTTGPLGIPANLPALILESDSPGEGTMLWVREHEGGLVWGGPYPGYPRDLLVDSDVPDRFDELPLDGVEDLKQASARVSACLPALSRPTSIRLKHGAPCYTPDMRALVGPVPGAAGLYALTGDNELGVTHAPGFARVMVDLLTGGHGGPASPEAWAPERFAAGPTREADVIAGTEALYDELTDTGPAPA</sequence>
<gene>
    <name evidence="4" type="ORF">FOF52_07580</name>
</gene>
<dbReference type="Pfam" id="PF01266">
    <property type="entry name" value="DAO"/>
    <property type="match status" value="1"/>
</dbReference>
<evidence type="ECO:0000313" key="5">
    <source>
        <dbReference type="Proteomes" id="UP000832041"/>
    </source>
</evidence>
<keyword evidence="1" id="KW-0560">Oxidoreductase</keyword>
<evidence type="ECO:0000256" key="1">
    <source>
        <dbReference type="ARBA" id="ARBA00023002"/>
    </source>
</evidence>
<keyword evidence="5" id="KW-1185">Reference proteome</keyword>